<keyword evidence="7" id="KW-0967">Endosome</keyword>
<evidence type="ECO:0000256" key="1">
    <source>
        <dbReference type="ARBA" id="ARBA00004337"/>
    </source>
</evidence>
<feature type="transmembrane region" description="Helical" evidence="14">
    <location>
        <begin position="87"/>
        <end position="105"/>
    </location>
</feature>
<dbReference type="Pfam" id="PF10277">
    <property type="entry name" value="Frag1"/>
    <property type="match status" value="1"/>
</dbReference>
<dbReference type="GeneID" id="100020970"/>
<keyword evidence="5" id="KW-1003">Cell membrane</keyword>
<evidence type="ECO:0000259" key="15">
    <source>
        <dbReference type="Pfam" id="PF10277"/>
    </source>
</evidence>
<dbReference type="PANTHER" id="PTHR21324">
    <property type="entry name" value="FASTING-INDUCIBLE INTEGRAL MEMBRANE PROTEIN TM6P1-RELATED"/>
    <property type="match status" value="1"/>
</dbReference>
<evidence type="ECO:0000256" key="9">
    <source>
        <dbReference type="ARBA" id="ARBA00023006"/>
    </source>
</evidence>
<dbReference type="InterPro" id="IPR019402">
    <property type="entry name" value="CWH43_N"/>
</dbReference>
<keyword evidence="6 14" id="KW-0812">Transmembrane</keyword>
<keyword evidence="10 14" id="KW-0472">Membrane</keyword>
<keyword evidence="9" id="KW-0072">Autophagy</keyword>
<dbReference type="GO" id="GO:0010008">
    <property type="term" value="C:endosome membrane"/>
    <property type="evidence" value="ECO:0007669"/>
    <property type="project" value="UniProtKB-SubCell"/>
</dbReference>
<evidence type="ECO:0000313" key="16">
    <source>
        <dbReference type="Ensembl" id="ENSMODP00000003915.3"/>
    </source>
</evidence>
<accession>H9H624</accession>
<dbReference type="GO" id="GO:0005886">
    <property type="term" value="C:plasma membrane"/>
    <property type="evidence" value="ECO:0000318"/>
    <property type="project" value="GO_Central"/>
</dbReference>
<reference evidence="16" key="1">
    <citation type="journal article" date="2007" name="Nature">
        <title>Genome of the marsupial Monodelphis domestica reveals innovation in non-coding sequences.</title>
        <authorList>
            <person name="Mikkelsen T.S."/>
            <person name="Wakefield M.J."/>
            <person name="Aken B."/>
            <person name="Amemiya C.T."/>
            <person name="Chang J.L."/>
            <person name="Duke S."/>
            <person name="Garber M."/>
            <person name="Gentles A.J."/>
            <person name="Goodstadt L."/>
            <person name="Heger A."/>
            <person name="Jurka J."/>
            <person name="Kamal M."/>
            <person name="Mauceli E."/>
            <person name="Searle S.M."/>
            <person name="Sharpe T."/>
            <person name="Baker M.L."/>
            <person name="Batzer M.A."/>
            <person name="Benos P.V."/>
            <person name="Belov K."/>
            <person name="Clamp M."/>
            <person name="Cook A."/>
            <person name="Cuff J."/>
            <person name="Das R."/>
            <person name="Davidow L."/>
            <person name="Deakin J.E."/>
            <person name="Fazzari M.J."/>
            <person name="Glass J.L."/>
            <person name="Grabherr M."/>
            <person name="Greally J.M."/>
            <person name="Gu W."/>
            <person name="Hore T.A."/>
            <person name="Huttley G.A."/>
            <person name="Kleber M."/>
            <person name="Jirtle R.L."/>
            <person name="Koina E."/>
            <person name="Lee J.T."/>
            <person name="Mahony S."/>
            <person name="Marra M.A."/>
            <person name="Miller R.D."/>
            <person name="Nicholls R.D."/>
            <person name="Oda M."/>
            <person name="Papenfuss A.T."/>
            <person name="Parra Z.E."/>
            <person name="Pollock D.D."/>
            <person name="Ray D.A."/>
            <person name="Schein J.E."/>
            <person name="Speed T.P."/>
            <person name="Thompson K."/>
            <person name="VandeBerg J.L."/>
            <person name="Wade C.M."/>
            <person name="Walker J.A."/>
            <person name="Waters P.D."/>
            <person name="Webber C."/>
            <person name="Weidman J.R."/>
            <person name="Xie X."/>
            <person name="Zody M.C."/>
            <person name="Baldwin J."/>
            <person name="Abdouelleil A."/>
            <person name="Abdulkadir J."/>
            <person name="Abebe A."/>
            <person name="Abera B."/>
            <person name="Abreu J."/>
            <person name="Acer S.C."/>
            <person name="Aftuck L."/>
            <person name="Alexander A."/>
            <person name="An P."/>
            <person name="Anderson E."/>
            <person name="Anderson S."/>
            <person name="Arachi H."/>
            <person name="Azer M."/>
            <person name="Bachantsang P."/>
            <person name="Barry A."/>
            <person name="Bayul T."/>
            <person name="Berlin A."/>
            <person name="Bessette D."/>
            <person name="Bloom T."/>
            <person name="Bloom T."/>
            <person name="Boguslavskiy L."/>
            <person name="Bonnet C."/>
            <person name="Boukhgalter B."/>
            <person name="Bourzgui I."/>
            <person name="Brown A."/>
            <person name="Cahill P."/>
            <person name="Channer S."/>
            <person name="Cheshatsang Y."/>
            <person name="Chuda L."/>
            <person name="Citroen M."/>
            <person name="Collymore A."/>
            <person name="Cooke P."/>
            <person name="Costello M."/>
            <person name="D'Aco K."/>
            <person name="Daza R."/>
            <person name="De Haan G."/>
            <person name="DeGray S."/>
            <person name="DeMaso C."/>
            <person name="Dhargay N."/>
            <person name="Dooley K."/>
            <person name="Dooley E."/>
            <person name="Doricent M."/>
            <person name="Dorje P."/>
            <person name="Dorjee K."/>
            <person name="Dupes A."/>
            <person name="Elong R."/>
            <person name="Falk J."/>
            <person name="Farina A."/>
            <person name="Faro S."/>
            <person name="Ferguson D."/>
            <person name="Fisher S."/>
            <person name="Foley C.D."/>
            <person name="Franke A."/>
            <person name="Friedrich D."/>
            <person name="Gadbois L."/>
            <person name="Gearin G."/>
            <person name="Gearin C.R."/>
            <person name="Giannoukos G."/>
            <person name="Goode T."/>
            <person name="Graham J."/>
            <person name="Grandbois E."/>
            <person name="Grewal S."/>
            <person name="Gyaltsen K."/>
            <person name="Hafez N."/>
            <person name="Hagos B."/>
            <person name="Hall J."/>
            <person name="Henson C."/>
            <person name="Hollinger A."/>
            <person name="Honan T."/>
            <person name="Huard M.D."/>
            <person name="Hughes L."/>
            <person name="Hurhula B."/>
            <person name="Husby M.E."/>
            <person name="Kamat A."/>
            <person name="Kanga B."/>
            <person name="Kashin S."/>
            <person name="Khazanovich D."/>
            <person name="Kisner P."/>
            <person name="Lance K."/>
            <person name="Lara M."/>
            <person name="Lee W."/>
            <person name="Lennon N."/>
            <person name="Letendre F."/>
            <person name="LeVine R."/>
            <person name="Lipovsky A."/>
            <person name="Liu X."/>
            <person name="Liu J."/>
            <person name="Liu S."/>
            <person name="Lokyitsang T."/>
            <person name="Lokyitsang Y."/>
            <person name="Lubonja R."/>
            <person name="Lui A."/>
            <person name="MacDonald P."/>
            <person name="Magnisalis V."/>
            <person name="Maru K."/>
            <person name="Matthews C."/>
            <person name="McCusker W."/>
            <person name="McDonough S."/>
            <person name="Mehta T."/>
            <person name="Meldrim J."/>
            <person name="Meneus L."/>
            <person name="Mihai O."/>
            <person name="Mihalev A."/>
            <person name="Mihova T."/>
            <person name="Mittelman R."/>
            <person name="Mlenga V."/>
            <person name="Montmayeur A."/>
            <person name="Mulrain L."/>
            <person name="Navidi A."/>
            <person name="Naylor J."/>
            <person name="Negash T."/>
            <person name="Nguyen T."/>
            <person name="Nguyen N."/>
            <person name="Nicol R."/>
            <person name="Norbu C."/>
            <person name="Norbu N."/>
            <person name="Novod N."/>
            <person name="O'Neill B."/>
            <person name="Osman S."/>
            <person name="Markiewicz E."/>
            <person name="Oyono O.L."/>
            <person name="Patti C."/>
            <person name="Phunkhang P."/>
            <person name="Pierre F."/>
            <person name="Priest M."/>
            <person name="Raghuraman S."/>
            <person name="Rege F."/>
            <person name="Reyes R."/>
            <person name="Rise C."/>
            <person name="Rogov P."/>
            <person name="Ross K."/>
            <person name="Ryan E."/>
            <person name="Settipalli S."/>
            <person name="Shea T."/>
            <person name="Sherpa N."/>
            <person name="Shi L."/>
            <person name="Shih D."/>
            <person name="Sparrow T."/>
            <person name="Spaulding J."/>
            <person name="Stalker J."/>
            <person name="Stange-Thomann N."/>
            <person name="Stavropoulos S."/>
            <person name="Stone C."/>
            <person name="Strader C."/>
            <person name="Tesfaye S."/>
            <person name="Thomson T."/>
            <person name="Thoulutsang Y."/>
            <person name="Thoulutsang D."/>
            <person name="Topham K."/>
            <person name="Topping I."/>
            <person name="Tsamla T."/>
            <person name="Vassiliev H."/>
            <person name="Vo A."/>
            <person name="Wangchuk T."/>
            <person name="Wangdi T."/>
            <person name="Weiand M."/>
            <person name="Wilkinson J."/>
            <person name="Wilson A."/>
            <person name="Yadav S."/>
            <person name="Young G."/>
            <person name="Yu Q."/>
            <person name="Zembek L."/>
            <person name="Zhong D."/>
            <person name="Zimmer A."/>
            <person name="Zwirko Z."/>
            <person name="Jaffe D.B."/>
            <person name="Alvarez P."/>
            <person name="Brockman W."/>
            <person name="Butler J."/>
            <person name="Chin C."/>
            <person name="Gnerre S."/>
            <person name="MacCallum I."/>
            <person name="Graves J.A."/>
            <person name="Ponting C.P."/>
            <person name="Breen M."/>
            <person name="Samollow P.B."/>
            <person name="Lander E.S."/>
            <person name="Lindblad-Toh K."/>
        </authorList>
    </citation>
    <scope>NUCLEOTIDE SEQUENCE [LARGE SCALE GENOMIC DNA]</scope>
</reference>
<evidence type="ECO:0000256" key="2">
    <source>
        <dbReference type="ARBA" id="ARBA00004542"/>
    </source>
</evidence>
<dbReference type="InParanoid" id="H9H624"/>
<evidence type="ECO:0000256" key="8">
    <source>
        <dbReference type="ARBA" id="ARBA00022989"/>
    </source>
</evidence>
<comment type="subcellular location">
    <subcellularLocation>
        <location evidence="3">Cell membrane</location>
        <topology evidence="3">Multi-pass membrane protein</topology>
    </subcellularLocation>
    <subcellularLocation>
        <location evidence="2">Cytoplasmic vesicle</location>
        <location evidence="2">Autophagosome membrane</location>
        <topology evidence="2">Multi-pass membrane protein</topology>
    </subcellularLocation>
    <subcellularLocation>
        <location evidence="1">Endosome membrane</location>
        <topology evidence="1">Multi-pass membrane protein</topology>
    </subcellularLocation>
</comment>
<reference evidence="16" key="2">
    <citation type="submission" date="2025-08" db="UniProtKB">
        <authorList>
            <consortium name="Ensembl"/>
        </authorList>
    </citation>
    <scope>IDENTIFICATION</scope>
</reference>
<comment type="function">
    <text evidence="13">Modulator of macroautophagy that causes accumulation of autophagosomes under basal conditions and enhances autophagic flux. Represses cell death and promotes long-term clonogenic survival of cells grown in the absence of glucose in a macroautophagy-independent manner. May have some role in extracellular matrix engulfment or growth factor receptor recycling, both of which can modulate cell survival.</text>
</comment>
<dbReference type="eggNOG" id="KOG4320">
    <property type="taxonomic scope" value="Eukaryota"/>
</dbReference>
<evidence type="ECO:0000256" key="11">
    <source>
        <dbReference type="ARBA" id="ARBA00023180"/>
    </source>
</evidence>
<evidence type="ECO:0000256" key="7">
    <source>
        <dbReference type="ARBA" id="ARBA00022753"/>
    </source>
</evidence>
<evidence type="ECO:0000256" key="4">
    <source>
        <dbReference type="ARBA" id="ARBA00006565"/>
    </source>
</evidence>
<feature type="transmembrane region" description="Helical" evidence="14">
    <location>
        <begin position="117"/>
        <end position="137"/>
    </location>
</feature>
<dbReference type="GO" id="GO:0000421">
    <property type="term" value="C:autophagosome membrane"/>
    <property type="evidence" value="ECO:0007669"/>
    <property type="project" value="UniProtKB-SubCell"/>
</dbReference>
<evidence type="ECO:0000256" key="5">
    <source>
        <dbReference type="ARBA" id="ARBA00022475"/>
    </source>
</evidence>
<feature type="transmembrane region" description="Helical" evidence="14">
    <location>
        <begin position="54"/>
        <end position="75"/>
    </location>
</feature>
<organism evidence="16 17">
    <name type="scientific">Monodelphis domestica</name>
    <name type="common">Gray short-tailed opossum</name>
    <dbReference type="NCBI Taxonomy" id="13616"/>
    <lineage>
        <taxon>Eukaryota</taxon>
        <taxon>Metazoa</taxon>
        <taxon>Chordata</taxon>
        <taxon>Craniata</taxon>
        <taxon>Vertebrata</taxon>
        <taxon>Euteleostomi</taxon>
        <taxon>Mammalia</taxon>
        <taxon>Metatheria</taxon>
        <taxon>Didelphimorphia</taxon>
        <taxon>Didelphidae</taxon>
        <taxon>Monodelphis</taxon>
    </lineage>
</organism>
<comment type="similarity">
    <text evidence="4">Belongs to the DRAM/TMEM150 family.</text>
</comment>
<proteinExistence type="inferred from homology"/>
<protein>
    <submittedName>
        <fullName evidence="16">Transmembrane protein 150B</fullName>
    </submittedName>
</protein>
<keyword evidence="12" id="KW-0968">Cytoplasmic vesicle</keyword>
<keyword evidence="11" id="KW-0325">Glycoprotein</keyword>
<dbReference type="PANTHER" id="PTHR21324:SF3">
    <property type="entry name" value="MODULATOR OF MACROAUTOPHAGY TMEM150B"/>
    <property type="match status" value="1"/>
</dbReference>
<gene>
    <name evidence="16" type="primary">TMEM150B</name>
</gene>
<name>H9H624_MONDO</name>
<evidence type="ECO:0000256" key="3">
    <source>
        <dbReference type="ARBA" id="ARBA00004651"/>
    </source>
</evidence>
<keyword evidence="8 14" id="KW-1133">Transmembrane helix</keyword>
<feature type="domain" description="CWH43-like N-terminal" evidence="15">
    <location>
        <begin position="5"/>
        <end position="206"/>
    </location>
</feature>
<dbReference type="AlphaFoldDB" id="H9H624"/>
<evidence type="ECO:0000256" key="6">
    <source>
        <dbReference type="ARBA" id="ARBA00022692"/>
    </source>
</evidence>
<evidence type="ECO:0000256" key="14">
    <source>
        <dbReference type="SAM" id="Phobius"/>
    </source>
</evidence>
<feature type="transmembrane region" description="Helical" evidence="14">
    <location>
        <begin position="188"/>
        <end position="212"/>
    </location>
</feature>
<dbReference type="FunCoup" id="H9H624">
    <property type="interactions" value="284"/>
</dbReference>
<dbReference type="Ensembl" id="ENSMODT00000004001.3">
    <property type="protein sequence ID" value="ENSMODP00000003915.3"/>
    <property type="gene ID" value="ENSMODG00000003216.3"/>
</dbReference>
<dbReference type="OrthoDB" id="191706at2759"/>
<dbReference type="GO" id="GO:0006914">
    <property type="term" value="P:autophagy"/>
    <property type="evidence" value="ECO:0007669"/>
    <property type="project" value="UniProtKB-KW"/>
</dbReference>
<dbReference type="KEGG" id="mdo:100020970"/>
<evidence type="ECO:0000313" key="17">
    <source>
        <dbReference type="Proteomes" id="UP000002280"/>
    </source>
</evidence>
<dbReference type="STRING" id="13616.ENSMODP00000003915"/>
<feature type="transmembrane region" description="Helical" evidence="14">
    <location>
        <begin position="7"/>
        <end position="28"/>
    </location>
</feature>
<sequence>MWGYLALLPIGLAVWAIVGVWTIFAMAVSNKSVNLTEGFPYISLCGSFPPQSCVFGQLLNVGAVMVAWICLLRYLQLREWGVPKLPNRLCLGLGFLCALGASIVGNFQKTNELSTHLFGAFLAFVVGVAYFWAQLLLLRQAKPPGQPGAPWIEPLRLLLCGGCTVLMVAMVVLHLWPRRSAAAVCEWSVAMLLFALFGLLAVDFSHLGGLVLSVQSRSTSCPPSTASLASF</sequence>
<dbReference type="CTD" id="284417"/>
<evidence type="ECO:0000256" key="10">
    <source>
        <dbReference type="ARBA" id="ARBA00023136"/>
    </source>
</evidence>
<reference evidence="16" key="3">
    <citation type="submission" date="2025-09" db="UniProtKB">
        <authorList>
            <consortium name="Ensembl"/>
        </authorList>
    </citation>
    <scope>IDENTIFICATION</scope>
</reference>
<evidence type="ECO:0000256" key="12">
    <source>
        <dbReference type="ARBA" id="ARBA00023329"/>
    </source>
</evidence>
<evidence type="ECO:0000256" key="13">
    <source>
        <dbReference type="ARBA" id="ARBA00045144"/>
    </source>
</evidence>
<dbReference type="Bgee" id="ENSMODG00000003216">
    <property type="expression patterns" value="Expressed in blood and 11 other cell types or tissues"/>
</dbReference>
<dbReference type="GeneTree" id="ENSGT01030000234578"/>
<dbReference type="Proteomes" id="UP000002280">
    <property type="component" value="Unplaced"/>
</dbReference>
<dbReference type="HOGENOM" id="CLU_059992_0_0_1"/>
<keyword evidence="17" id="KW-1185">Reference proteome</keyword>
<dbReference type="RefSeq" id="XP_001373277.2">
    <property type="nucleotide sequence ID" value="XM_001373240.5"/>
</dbReference>
<feature type="transmembrane region" description="Helical" evidence="14">
    <location>
        <begin position="157"/>
        <end position="176"/>
    </location>
</feature>
<dbReference type="OMA" id="IRYHQLR"/>
<dbReference type="InterPro" id="IPR050911">
    <property type="entry name" value="DRAM/TMEM150_Autophagy_Mod"/>
</dbReference>